<accession>A0A382K0G7</accession>
<dbReference type="EMBL" id="UINC01076945">
    <property type="protein sequence ID" value="SVC16587.1"/>
    <property type="molecule type" value="Genomic_DNA"/>
</dbReference>
<keyword evidence="1" id="KW-0175">Coiled coil</keyword>
<sequence>VSTPQDRIIEQQESDLERQKLEIFELKGEVKILKKMLKDATEEIQKNQGFYDADGNYQE</sequence>
<evidence type="ECO:0000256" key="1">
    <source>
        <dbReference type="SAM" id="Coils"/>
    </source>
</evidence>
<reference evidence="2" key="1">
    <citation type="submission" date="2018-05" db="EMBL/GenBank/DDBJ databases">
        <authorList>
            <person name="Lanie J.A."/>
            <person name="Ng W.-L."/>
            <person name="Kazmierczak K.M."/>
            <person name="Andrzejewski T.M."/>
            <person name="Davidsen T.M."/>
            <person name="Wayne K.J."/>
            <person name="Tettelin H."/>
            <person name="Glass J.I."/>
            <person name="Rusch D."/>
            <person name="Podicherti R."/>
            <person name="Tsui H.-C.T."/>
            <person name="Winkler M.E."/>
        </authorList>
    </citation>
    <scope>NUCLEOTIDE SEQUENCE</scope>
</reference>
<evidence type="ECO:0000313" key="2">
    <source>
        <dbReference type="EMBL" id="SVC16587.1"/>
    </source>
</evidence>
<dbReference type="AlphaFoldDB" id="A0A382K0G7"/>
<proteinExistence type="predicted"/>
<gene>
    <name evidence="2" type="ORF">METZ01_LOCUS269441</name>
</gene>
<feature type="coiled-coil region" evidence="1">
    <location>
        <begin position="9"/>
        <end position="43"/>
    </location>
</feature>
<name>A0A382K0G7_9ZZZZ</name>
<protein>
    <submittedName>
        <fullName evidence="2">Uncharacterized protein</fullName>
    </submittedName>
</protein>
<organism evidence="2">
    <name type="scientific">marine metagenome</name>
    <dbReference type="NCBI Taxonomy" id="408172"/>
    <lineage>
        <taxon>unclassified sequences</taxon>
        <taxon>metagenomes</taxon>
        <taxon>ecological metagenomes</taxon>
    </lineage>
</organism>
<feature type="non-terminal residue" evidence="2">
    <location>
        <position position="1"/>
    </location>
</feature>